<proteinExistence type="predicted"/>
<protein>
    <submittedName>
        <fullName evidence="1">Cupin domain protein</fullName>
    </submittedName>
</protein>
<dbReference type="InterPro" id="IPR011051">
    <property type="entry name" value="RmlC_Cupin_sf"/>
</dbReference>
<dbReference type="AlphaFoldDB" id="A0A0F0I3C9"/>
<evidence type="ECO:0000313" key="2">
    <source>
        <dbReference type="Proteomes" id="UP000033540"/>
    </source>
</evidence>
<dbReference type="Gene3D" id="2.60.120.10">
    <property type="entry name" value="Jelly Rolls"/>
    <property type="match status" value="1"/>
</dbReference>
<organism evidence="1 2">
    <name type="scientific">Aspergillus parasiticus (strain ATCC 56775 / NRRL 5862 / SRRC 143 / SU-1)</name>
    <dbReference type="NCBI Taxonomy" id="1403190"/>
    <lineage>
        <taxon>Eukaryota</taxon>
        <taxon>Fungi</taxon>
        <taxon>Dikarya</taxon>
        <taxon>Ascomycota</taxon>
        <taxon>Pezizomycotina</taxon>
        <taxon>Eurotiomycetes</taxon>
        <taxon>Eurotiomycetidae</taxon>
        <taxon>Eurotiales</taxon>
        <taxon>Aspergillaceae</taxon>
        <taxon>Aspergillus</taxon>
        <taxon>Aspergillus subgen. Circumdati</taxon>
    </lineage>
</organism>
<dbReference type="OrthoDB" id="504210at2759"/>
<sequence length="206" mass="23650">MPRTETKHTNTFTRPGEVTYILPEPSSSTVTIILPPKSSWTSGSHWHESHTEYLRVIQGAAKVTIQNRTYTYRPSDGVITIPKFAVHEWGRVLDLEDSDVNDEDLIVQEWTDPADGLKEVFFRNLNSVILERSGKGWFGSAVLMLQLWTIFHKLDNWPVILDGPFYVRWLLTHVVVGFGVRFGTLCGLRAVYDEYTPSELIDRRSR</sequence>
<dbReference type="EMBL" id="JZEE01000661">
    <property type="protein sequence ID" value="KJK61686.1"/>
    <property type="molecule type" value="Genomic_DNA"/>
</dbReference>
<comment type="caution">
    <text evidence="1">The sequence shown here is derived from an EMBL/GenBank/DDBJ whole genome shotgun (WGS) entry which is preliminary data.</text>
</comment>
<dbReference type="CDD" id="cd02208">
    <property type="entry name" value="cupin_RmlC-like"/>
    <property type="match status" value="1"/>
</dbReference>
<evidence type="ECO:0000313" key="1">
    <source>
        <dbReference type="EMBL" id="KJK61686.1"/>
    </source>
</evidence>
<accession>A0A0F0I3C9</accession>
<reference evidence="1 2" key="1">
    <citation type="submission" date="2015-02" db="EMBL/GenBank/DDBJ databases">
        <title>Draft genome sequence of Aspergillus parasiticus SU-1.</title>
        <authorList>
            <person name="Yu J."/>
            <person name="Fedorova N."/>
            <person name="Yin Y."/>
            <person name="Losada L."/>
            <person name="Zafar N."/>
            <person name="Taujale R."/>
            <person name="Ehrlich K.C."/>
            <person name="Bhatnagar D."/>
            <person name="Cleveland T.E."/>
            <person name="Bennett J.W."/>
            <person name="Nierman W.C."/>
        </authorList>
    </citation>
    <scope>NUCLEOTIDE SEQUENCE [LARGE SCALE GENOMIC DNA]</scope>
    <source>
        <strain evidence="2">ATCC 56775 / NRRL 5862 / SRRC 143 / SU-1</strain>
    </source>
</reference>
<dbReference type="SUPFAM" id="SSF51182">
    <property type="entry name" value="RmlC-like cupins"/>
    <property type="match status" value="1"/>
</dbReference>
<name>A0A0F0I3C9_ASPPU</name>
<dbReference type="InterPro" id="IPR014710">
    <property type="entry name" value="RmlC-like_jellyroll"/>
</dbReference>
<dbReference type="Proteomes" id="UP000033540">
    <property type="component" value="Unassembled WGS sequence"/>
</dbReference>
<gene>
    <name evidence="1" type="ORF">P875_00086766</name>
</gene>